<organism evidence="1 2">
    <name type="scientific">Phytophthora fragariaefolia</name>
    <dbReference type="NCBI Taxonomy" id="1490495"/>
    <lineage>
        <taxon>Eukaryota</taxon>
        <taxon>Sar</taxon>
        <taxon>Stramenopiles</taxon>
        <taxon>Oomycota</taxon>
        <taxon>Peronosporomycetes</taxon>
        <taxon>Peronosporales</taxon>
        <taxon>Peronosporaceae</taxon>
        <taxon>Phytophthora</taxon>
    </lineage>
</organism>
<name>A0A9W7CMV0_9STRA</name>
<dbReference type="AlphaFoldDB" id="A0A9W7CMV0"/>
<keyword evidence="2" id="KW-1185">Reference proteome</keyword>
<dbReference type="Proteomes" id="UP001165121">
    <property type="component" value="Unassembled WGS sequence"/>
</dbReference>
<sequence length="144" mass="16531">MHQQRYFTSYSCNNTWLQDQLQGLGLSSSHGAVEFEPHWRPVTGAPAPVELFTGLQCPTPLKDVYLPERGELQHVPDRAEIDQYLNNLRTSLHAMHTAVKDQREKQRLLNKKQQLGEALVNFADGDFVRRSRVDAKHGKRLQVK</sequence>
<dbReference type="EMBL" id="BSXT01000913">
    <property type="protein sequence ID" value="GMF36147.1"/>
    <property type="molecule type" value="Genomic_DNA"/>
</dbReference>
<reference evidence="1" key="1">
    <citation type="submission" date="2023-04" db="EMBL/GenBank/DDBJ databases">
        <title>Phytophthora fragariaefolia NBRC 109709.</title>
        <authorList>
            <person name="Ichikawa N."/>
            <person name="Sato H."/>
            <person name="Tonouchi N."/>
        </authorList>
    </citation>
    <scope>NUCLEOTIDE SEQUENCE</scope>
    <source>
        <strain evidence="1">NBRC 109709</strain>
    </source>
</reference>
<dbReference type="OrthoDB" id="121851at2759"/>
<accession>A0A9W7CMV0</accession>
<evidence type="ECO:0000313" key="2">
    <source>
        <dbReference type="Proteomes" id="UP001165121"/>
    </source>
</evidence>
<evidence type="ECO:0000313" key="1">
    <source>
        <dbReference type="EMBL" id="GMF36147.1"/>
    </source>
</evidence>
<comment type="caution">
    <text evidence="1">The sequence shown here is derived from an EMBL/GenBank/DDBJ whole genome shotgun (WGS) entry which is preliminary data.</text>
</comment>
<proteinExistence type="predicted"/>
<gene>
    <name evidence="1" type="ORF">Pfra01_000978000</name>
</gene>
<protein>
    <submittedName>
        <fullName evidence="1">Unnamed protein product</fullName>
    </submittedName>
</protein>